<reference evidence="8 10" key="1">
    <citation type="submission" date="2015-10" db="EMBL/GenBank/DDBJ databases">
        <title>Draft genome of Bosea thiooxidans.</title>
        <authorList>
            <person name="Wang X."/>
        </authorList>
    </citation>
    <scope>NUCLEOTIDE SEQUENCE [LARGE SCALE GENOMIC DNA]</scope>
    <source>
        <strain evidence="8 10">CGMCC 9174</strain>
    </source>
</reference>
<dbReference type="AlphaFoldDB" id="A0A0Q3KIB6"/>
<organism evidence="8 10">
    <name type="scientific">Bosea thiooxidans</name>
    <dbReference type="NCBI Taxonomy" id="53254"/>
    <lineage>
        <taxon>Bacteria</taxon>
        <taxon>Pseudomonadati</taxon>
        <taxon>Pseudomonadota</taxon>
        <taxon>Alphaproteobacteria</taxon>
        <taxon>Hyphomicrobiales</taxon>
        <taxon>Boseaceae</taxon>
        <taxon>Bosea</taxon>
    </lineage>
</organism>
<dbReference type="OrthoDB" id="9790858at2"/>
<dbReference type="InterPro" id="IPR000277">
    <property type="entry name" value="Cys/Met-Metab_PyrdxlP-dep_enz"/>
</dbReference>
<dbReference type="GO" id="GO:0019346">
    <property type="term" value="P:transsulfuration"/>
    <property type="evidence" value="ECO:0007669"/>
    <property type="project" value="InterPro"/>
</dbReference>
<evidence type="ECO:0000313" key="9">
    <source>
        <dbReference type="EMBL" id="SKC04225.1"/>
    </source>
</evidence>
<dbReference type="RefSeq" id="WP_055729360.1">
    <property type="nucleotide sequence ID" value="NZ_FUYX01000011.1"/>
</dbReference>
<dbReference type="PANTHER" id="PTHR43500">
    <property type="entry name" value="CYSTATHIONINE BETA-LYASE-RELATED"/>
    <property type="match status" value="1"/>
</dbReference>
<dbReference type="FunFam" id="3.40.640.10:FF:000046">
    <property type="entry name" value="Cystathionine gamma-lyase"/>
    <property type="match status" value="1"/>
</dbReference>
<comment type="cofactor">
    <cofactor evidence="1 7">
        <name>pyridoxal 5'-phosphate</name>
        <dbReference type="ChEBI" id="CHEBI:597326"/>
    </cofactor>
</comment>
<evidence type="ECO:0000313" key="11">
    <source>
        <dbReference type="Proteomes" id="UP000190130"/>
    </source>
</evidence>
<dbReference type="InterPro" id="IPR015422">
    <property type="entry name" value="PyrdxlP-dep_Trfase_small"/>
</dbReference>
<dbReference type="GO" id="GO:0047804">
    <property type="term" value="F:cysteine-S-conjugate beta-lyase activity"/>
    <property type="evidence" value="ECO:0007669"/>
    <property type="project" value="InterPro"/>
</dbReference>
<gene>
    <name evidence="8" type="ORF">ARD30_18260</name>
    <name evidence="9" type="ORF">SAMN05660750_03849</name>
</gene>
<accession>A0A0Q3KIB6</accession>
<dbReference type="Gene3D" id="3.40.640.10">
    <property type="entry name" value="Type I PLP-dependent aspartate aminotransferase-like (Major domain)"/>
    <property type="match status" value="1"/>
</dbReference>
<evidence type="ECO:0000313" key="10">
    <source>
        <dbReference type="Proteomes" id="UP000051562"/>
    </source>
</evidence>
<dbReference type="EC" id="4.4.1.8" evidence="8"/>
<dbReference type="STRING" id="53254.SAMN05660750_03849"/>
<evidence type="ECO:0000313" key="8">
    <source>
        <dbReference type="EMBL" id="KQK29371.1"/>
    </source>
</evidence>
<dbReference type="EMBL" id="FUYX01000011">
    <property type="protein sequence ID" value="SKC04225.1"/>
    <property type="molecule type" value="Genomic_DNA"/>
</dbReference>
<dbReference type="InterPro" id="IPR006233">
    <property type="entry name" value="Cys_b_lyase_bac"/>
</dbReference>
<evidence type="ECO:0000256" key="3">
    <source>
        <dbReference type="ARBA" id="ARBA00022898"/>
    </source>
</evidence>
<keyword evidence="3 6" id="KW-0663">Pyridoxal phosphate</keyword>
<feature type="modified residue" description="N6-(pyridoxal phosphate)lysine" evidence="6">
    <location>
        <position position="211"/>
    </location>
</feature>
<evidence type="ECO:0000256" key="1">
    <source>
        <dbReference type="ARBA" id="ARBA00001933"/>
    </source>
</evidence>
<dbReference type="NCBIfam" id="TIGR01324">
    <property type="entry name" value="cysta_beta_ly_B"/>
    <property type="match status" value="1"/>
</dbReference>
<comment type="similarity">
    <text evidence="2 7">Belongs to the trans-sulfuration enzymes family.</text>
</comment>
<name>A0A0Q3KIB6_9HYPH</name>
<sequence length="396" mass="43094">MKKLTSPEFARLGEQTRLVLAGRDPSDSYGFVNPPIVRGSTVVYPNTEDFLVRKARYTYGTAGNPTLDALMAAANTIEGGAGVVVTPSGLMACTLAFLTMLSAGDHVLVTDSVYRPTRIFCDTFLKRMGVETTYYDPSIGSDIAKLFKPNTRAVWTEAPGSQTFEMQDIPAIVAAAQERDILVAMDNTWATPLFFDAHKFGVDYSVQAGTKYYAAHSDVLIGTVSARTPELFKKLHAAWSQLGLIVAPEDAFLTLRGMRTMSVRLKEQMPAGIAMAAWLRDRPEVARVLHPALPGAPGHEIWKRDFTGASSLFTIELKPVSMKAVGAMLDGLTLFGIGASWGGYESLVLPFDCRDYRTATTPDFKGPTVRIHIGLENIEDLKADLDAGFARLRAAS</sequence>
<reference evidence="9 11" key="2">
    <citation type="submission" date="2017-02" db="EMBL/GenBank/DDBJ databases">
        <authorList>
            <person name="Peterson S.W."/>
        </authorList>
    </citation>
    <scope>NUCLEOTIDE SEQUENCE [LARGE SCALE GENOMIC DNA]</scope>
    <source>
        <strain evidence="9 11">DSM 9653</strain>
    </source>
</reference>
<dbReference type="Proteomes" id="UP000051562">
    <property type="component" value="Unassembled WGS sequence"/>
</dbReference>
<dbReference type="Pfam" id="PF01053">
    <property type="entry name" value="Cys_Met_Meta_PP"/>
    <property type="match status" value="1"/>
</dbReference>
<comment type="catalytic activity">
    <reaction evidence="5">
        <text>L,L-cystathionine + H2O = L-homocysteine + pyruvate + NH4(+)</text>
        <dbReference type="Rhea" id="RHEA:13965"/>
        <dbReference type="ChEBI" id="CHEBI:15361"/>
        <dbReference type="ChEBI" id="CHEBI:15377"/>
        <dbReference type="ChEBI" id="CHEBI:28938"/>
        <dbReference type="ChEBI" id="CHEBI:58161"/>
        <dbReference type="ChEBI" id="CHEBI:58199"/>
    </reaction>
</comment>
<dbReference type="SUPFAM" id="SSF53383">
    <property type="entry name" value="PLP-dependent transferases"/>
    <property type="match status" value="1"/>
</dbReference>
<evidence type="ECO:0000256" key="6">
    <source>
        <dbReference type="PIRSR" id="PIRSR001434-2"/>
    </source>
</evidence>
<dbReference type="PANTHER" id="PTHR43500:SF1">
    <property type="entry name" value="CYSTATHIONINE BETA-LYASE-RELATED"/>
    <property type="match status" value="1"/>
</dbReference>
<dbReference type="GO" id="GO:0019450">
    <property type="term" value="P:L-cysteine catabolic process to pyruvate"/>
    <property type="evidence" value="ECO:0007669"/>
    <property type="project" value="TreeGrafter"/>
</dbReference>
<dbReference type="Proteomes" id="UP000190130">
    <property type="component" value="Unassembled WGS sequence"/>
</dbReference>
<dbReference type="InterPro" id="IPR015424">
    <property type="entry name" value="PyrdxlP-dep_Trfase"/>
</dbReference>
<keyword evidence="4 8" id="KW-0456">Lyase</keyword>
<evidence type="ECO:0000256" key="4">
    <source>
        <dbReference type="ARBA" id="ARBA00023239"/>
    </source>
</evidence>
<dbReference type="Gene3D" id="3.90.1150.10">
    <property type="entry name" value="Aspartate Aminotransferase, domain 1"/>
    <property type="match status" value="1"/>
</dbReference>
<dbReference type="GO" id="GO:0030170">
    <property type="term" value="F:pyridoxal phosphate binding"/>
    <property type="evidence" value="ECO:0007669"/>
    <property type="project" value="InterPro"/>
</dbReference>
<dbReference type="InterPro" id="IPR015421">
    <property type="entry name" value="PyrdxlP-dep_Trfase_major"/>
</dbReference>
<evidence type="ECO:0000256" key="2">
    <source>
        <dbReference type="ARBA" id="ARBA00009077"/>
    </source>
</evidence>
<dbReference type="EMBL" id="LMAR01000050">
    <property type="protein sequence ID" value="KQK29371.1"/>
    <property type="molecule type" value="Genomic_DNA"/>
</dbReference>
<keyword evidence="10" id="KW-1185">Reference proteome</keyword>
<proteinExistence type="inferred from homology"/>
<evidence type="ECO:0000256" key="7">
    <source>
        <dbReference type="RuleBase" id="RU362118"/>
    </source>
</evidence>
<protein>
    <submittedName>
        <fullName evidence="8">Cystathionine beta-lyase</fullName>
        <ecNumber evidence="8">4.4.1.8</ecNumber>
    </submittedName>
</protein>
<evidence type="ECO:0000256" key="5">
    <source>
        <dbReference type="ARBA" id="ARBA00047517"/>
    </source>
</evidence>
<dbReference type="PIRSF" id="PIRSF001434">
    <property type="entry name" value="CGS"/>
    <property type="match status" value="1"/>
</dbReference>